<reference evidence="6" key="1">
    <citation type="submission" date="2018-08" db="EMBL/GenBank/DDBJ databases">
        <authorList>
            <person name="Cornetti L."/>
        </authorList>
    </citation>
    <scope>NUCLEOTIDE SEQUENCE</scope>
    <source>
        <strain evidence="6">ZW-BAR-1</strain>
    </source>
</reference>
<evidence type="ECO:0000256" key="4">
    <source>
        <dbReference type="ARBA" id="ARBA00072592"/>
    </source>
</evidence>
<gene>
    <name evidence="6" type="primary">EOG090X0MQF</name>
</gene>
<evidence type="ECO:0000256" key="3">
    <source>
        <dbReference type="ARBA" id="ARBA00023186"/>
    </source>
</evidence>
<evidence type="ECO:0000256" key="2">
    <source>
        <dbReference type="ARBA" id="ARBA00011695"/>
    </source>
</evidence>
<protein>
    <recommendedName>
        <fullName evidence="4">Probable prefoldin subunit 6</fullName>
    </recommendedName>
</protein>
<dbReference type="SUPFAM" id="SSF46579">
    <property type="entry name" value="Prefoldin"/>
    <property type="match status" value="1"/>
</dbReference>
<dbReference type="PANTHER" id="PTHR21431:SF0">
    <property type="entry name" value="PREFOLDIN SUBUNIT 6"/>
    <property type="match status" value="1"/>
</dbReference>
<evidence type="ECO:0000256" key="5">
    <source>
        <dbReference type="SAM" id="Coils"/>
    </source>
</evidence>
<dbReference type="EMBL" id="LR004987">
    <property type="protein sequence ID" value="SVE74606.1"/>
    <property type="molecule type" value="mRNA"/>
</dbReference>
<evidence type="ECO:0000313" key="6">
    <source>
        <dbReference type="EMBL" id="SVE74606.1"/>
    </source>
</evidence>
<feature type="coiled-coil region" evidence="5">
    <location>
        <begin position="87"/>
        <end position="121"/>
    </location>
</feature>
<comment type="similarity">
    <text evidence="1">Belongs to the prefoldin subunit beta family.</text>
</comment>
<dbReference type="InterPro" id="IPR002777">
    <property type="entry name" value="PFD_beta-like"/>
</dbReference>
<dbReference type="GO" id="GO:0006457">
    <property type="term" value="P:protein folding"/>
    <property type="evidence" value="ECO:0007669"/>
    <property type="project" value="InterPro"/>
</dbReference>
<dbReference type="CDD" id="cd23161">
    <property type="entry name" value="Prefoldin_6"/>
    <property type="match status" value="1"/>
</dbReference>
<dbReference type="GO" id="GO:0051082">
    <property type="term" value="F:unfolded protein binding"/>
    <property type="evidence" value="ECO:0007669"/>
    <property type="project" value="InterPro"/>
</dbReference>
<dbReference type="AlphaFoldDB" id="A0A4Y7M219"/>
<keyword evidence="3" id="KW-0143">Chaperone</keyword>
<dbReference type="GO" id="GO:0051087">
    <property type="term" value="F:protein-folding chaperone binding"/>
    <property type="evidence" value="ECO:0007669"/>
    <property type="project" value="TreeGrafter"/>
</dbReference>
<dbReference type="GO" id="GO:0016272">
    <property type="term" value="C:prefoldin complex"/>
    <property type="evidence" value="ECO:0007669"/>
    <property type="project" value="InterPro"/>
</dbReference>
<proteinExistence type="evidence at transcript level"/>
<evidence type="ECO:0000256" key="1">
    <source>
        <dbReference type="ARBA" id="ARBA00008045"/>
    </source>
</evidence>
<accession>A0A4Y7M219</accession>
<dbReference type="Gene3D" id="1.10.287.370">
    <property type="match status" value="1"/>
</dbReference>
<organism evidence="6">
    <name type="scientific">Daphnia barbata</name>
    <dbReference type="NCBI Taxonomy" id="414587"/>
    <lineage>
        <taxon>Eukaryota</taxon>
        <taxon>Metazoa</taxon>
        <taxon>Ecdysozoa</taxon>
        <taxon>Arthropoda</taxon>
        <taxon>Crustacea</taxon>
        <taxon>Branchiopoda</taxon>
        <taxon>Diplostraca</taxon>
        <taxon>Cladocera</taxon>
        <taxon>Anomopoda</taxon>
        <taxon>Daphniidae</taxon>
        <taxon>Daphnia</taxon>
    </lineage>
</organism>
<dbReference type="Pfam" id="PF01920">
    <property type="entry name" value="Prefoldin_2"/>
    <property type="match status" value="1"/>
</dbReference>
<dbReference type="InterPro" id="IPR009053">
    <property type="entry name" value="Prefoldin"/>
</dbReference>
<dbReference type="FunFam" id="1.10.287.370:FF:000003">
    <property type="entry name" value="Prefoldin subunit 6"/>
    <property type="match status" value="1"/>
</dbReference>
<dbReference type="PANTHER" id="PTHR21431">
    <property type="entry name" value="PREFOLDIN SUBUNIT 6"/>
    <property type="match status" value="1"/>
</dbReference>
<name>A0A4Y7M219_9CRUS</name>
<dbReference type="GO" id="GO:0051131">
    <property type="term" value="P:chaperone-mediated protein complex assembly"/>
    <property type="evidence" value="ECO:0007669"/>
    <property type="project" value="TreeGrafter"/>
</dbReference>
<sequence length="126" mass="14505">MAEGLQKKMQQEVEKFKAIQKEYQTVISSRQQLDSQLTENNGVKEELSLLESDTNVFKLIGPVLIKQDLEEARQNVSKRIDYIAGEIKRLDKTIEDLDQKQDSQRETLSKLQQQLQQAQVKAAMKA</sequence>
<dbReference type="GO" id="GO:0005737">
    <property type="term" value="C:cytoplasm"/>
    <property type="evidence" value="ECO:0007669"/>
    <property type="project" value="TreeGrafter"/>
</dbReference>
<comment type="subunit">
    <text evidence="2">Heterohexamer of two PFD-alpha type and four PFD-beta type subunits.</text>
</comment>
<keyword evidence="5" id="KW-0175">Coiled coil</keyword>